<dbReference type="EMBL" id="CM007891">
    <property type="protein sequence ID" value="OTG35045.1"/>
    <property type="molecule type" value="Genomic_DNA"/>
</dbReference>
<sequence length="78" mass="9339">MKCLKKKLIYLLIHVICYNMIYVFDHSFVWVKMRSDGGVSKMSIWWHGHMDMDHYNQLQYMDVPLTWPNETGPIATMT</sequence>
<reference evidence="3" key="1">
    <citation type="journal article" date="2017" name="Nature">
        <title>The sunflower genome provides insights into oil metabolism, flowering and Asterid evolution.</title>
        <authorList>
            <person name="Badouin H."/>
            <person name="Gouzy J."/>
            <person name="Grassa C.J."/>
            <person name="Murat F."/>
            <person name="Staton S.E."/>
            <person name="Cottret L."/>
            <person name="Lelandais-Briere C."/>
            <person name="Owens G.L."/>
            <person name="Carrere S."/>
            <person name="Mayjonade B."/>
            <person name="Legrand L."/>
            <person name="Gill N."/>
            <person name="Kane N.C."/>
            <person name="Bowers J.E."/>
            <person name="Hubner S."/>
            <person name="Bellec A."/>
            <person name="Berard A."/>
            <person name="Berges H."/>
            <person name="Blanchet N."/>
            <person name="Boniface M.C."/>
            <person name="Brunel D."/>
            <person name="Catrice O."/>
            <person name="Chaidir N."/>
            <person name="Claudel C."/>
            <person name="Donnadieu C."/>
            <person name="Faraut T."/>
            <person name="Fievet G."/>
            <person name="Helmstetter N."/>
            <person name="King M."/>
            <person name="Knapp S.J."/>
            <person name="Lai Z."/>
            <person name="Le Paslier M.C."/>
            <person name="Lippi Y."/>
            <person name="Lorenzon L."/>
            <person name="Mandel J.R."/>
            <person name="Marage G."/>
            <person name="Marchand G."/>
            <person name="Marquand E."/>
            <person name="Bret-Mestries E."/>
            <person name="Morien E."/>
            <person name="Nambeesan S."/>
            <person name="Nguyen T."/>
            <person name="Pegot-Espagnet P."/>
            <person name="Pouilly N."/>
            <person name="Raftis F."/>
            <person name="Sallet E."/>
            <person name="Schiex T."/>
            <person name="Thomas J."/>
            <person name="Vandecasteele C."/>
            <person name="Vares D."/>
            <person name="Vear F."/>
            <person name="Vautrin S."/>
            <person name="Crespi M."/>
            <person name="Mangin B."/>
            <person name="Burke J.M."/>
            <person name="Salse J."/>
            <person name="Munos S."/>
            <person name="Vincourt P."/>
            <person name="Rieseberg L.H."/>
            <person name="Langlade N.B."/>
        </authorList>
    </citation>
    <scope>NUCLEOTIDE SEQUENCE [LARGE SCALE GENOMIC DNA]</scope>
    <source>
        <strain evidence="3">cv. SF193</strain>
    </source>
</reference>
<protein>
    <submittedName>
        <fullName evidence="2">Uncharacterized protein</fullName>
    </submittedName>
</protein>
<accession>A0A251VHG7</accession>
<keyword evidence="3" id="KW-1185">Reference proteome</keyword>
<keyword evidence="1" id="KW-1133">Transmembrane helix</keyword>
<keyword evidence="1" id="KW-0812">Transmembrane</keyword>
<proteinExistence type="predicted"/>
<dbReference type="InParanoid" id="A0A251VHG7"/>
<evidence type="ECO:0000313" key="2">
    <source>
        <dbReference type="EMBL" id="OTG35045.1"/>
    </source>
</evidence>
<evidence type="ECO:0000313" key="3">
    <source>
        <dbReference type="Proteomes" id="UP000215914"/>
    </source>
</evidence>
<feature type="transmembrane region" description="Helical" evidence="1">
    <location>
        <begin position="7"/>
        <end position="24"/>
    </location>
</feature>
<name>A0A251VHG7_HELAN</name>
<dbReference type="Proteomes" id="UP000215914">
    <property type="component" value="Chromosome 2"/>
</dbReference>
<gene>
    <name evidence="2" type="ORF">HannXRQ_Chr02g0052521</name>
</gene>
<dbReference type="AlphaFoldDB" id="A0A251VHG7"/>
<keyword evidence="1" id="KW-0472">Membrane</keyword>
<evidence type="ECO:0000256" key="1">
    <source>
        <dbReference type="SAM" id="Phobius"/>
    </source>
</evidence>
<organism evidence="2 3">
    <name type="scientific">Helianthus annuus</name>
    <name type="common">Common sunflower</name>
    <dbReference type="NCBI Taxonomy" id="4232"/>
    <lineage>
        <taxon>Eukaryota</taxon>
        <taxon>Viridiplantae</taxon>
        <taxon>Streptophyta</taxon>
        <taxon>Embryophyta</taxon>
        <taxon>Tracheophyta</taxon>
        <taxon>Spermatophyta</taxon>
        <taxon>Magnoliopsida</taxon>
        <taxon>eudicotyledons</taxon>
        <taxon>Gunneridae</taxon>
        <taxon>Pentapetalae</taxon>
        <taxon>asterids</taxon>
        <taxon>campanulids</taxon>
        <taxon>Asterales</taxon>
        <taxon>Asteraceae</taxon>
        <taxon>Asteroideae</taxon>
        <taxon>Heliantheae alliance</taxon>
        <taxon>Heliantheae</taxon>
        <taxon>Helianthus</taxon>
    </lineage>
</organism>